<reference evidence="3 4" key="1">
    <citation type="submission" date="2021-03" db="EMBL/GenBank/DDBJ databases">
        <title>Genomic Encyclopedia of Type Strains, Phase IV (KMG-IV): sequencing the most valuable type-strain genomes for metagenomic binning, comparative biology and taxonomic classification.</title>
        <authorList>
            <person name="Goeker M."/>
        </authorList>
    </citation>
    <scope>NUCLEOTIDE SEQUENCE [LARGE SCALE GENOMIC DNA]</scope>
    <source>
        <strain evidence="3 4">DSM 21600</strain>
    </source>
</reference>
<evidence type="ECO:0000313" key="4">
    <source>
        <dbReference type="Proteomes" id="UP000759443"/>
    </source>
</evidence>
<evidence type="ECO:0000313" key="3">
    <source>
        <dbReference type="EMBL" id="MBP1850095.1"/>
    </source>
</evidence>
<gene>
    <name evidence="3" type="ORF">J2Z17_001516</name>
</gene>
<accession>A0ABS4DWN0</accession>
<feature type="coiled-coil region" evidence="1">
    <location>
        <begin position="38"/>
        <end position="111"/>
    </location>
</feature>
<feature type="region of interest" description="Disordered" evidence="2">
    <location>
        <begin position="132"/>
        <end position="246"/>
    </location>
</feature>
<keyword evidence="4" id="KW-1185">Reference proteome</keyword>
<keyword evidence="1" id="KW-0175">Coiled coil</keyword>
<evidence type="ECO:0000256" key="1">
    <source>
        <dbReference type="SAM" id="Coils"/>
    </source>
</evidence>
<protein>
    <submittedName>
        <fullName evidence="3">Fe-S protein YdhL (DUF1289 family)</fullName>
    </submittedName>
</protein>
<proteinExistence type="predicted"/>
<dbReference type="EMBL" id="JAGGJU010000003">
    <property type="protein sequence ID" value="MBP1850095.1"/>
    <property type="molecule type" value="Genomic_DNA"/>
</dbReference>
<feature type="compositionally biased region" description="Polar residues" evidence="2">
    <location>
        <begin position="16"/>
        <end position="27"/>
    </location>
</feature>
<dbReference type="Proteomes" id="UP000759443">
    <property type="component" value="Unassembled WGS sequence"/>
</dbReference>
<evidence type="ECO:0000256" key="2">
    <source>
        <dbReference type="SAM" id="MobiDB-lite"/>
    </source>
</evidence>
<dbReference type="RefSeq" id="WP_209943693.1">
    <property type="nucleotide sequence ID" value="NZ_JAGGJU010000003.1"/>
</dbReference>
<feature type="region of interest" description="Disordered" evidence="2">
    <location>
        <begin position="1"/>
        <end position="29"/>
    </location>
</feature>
<name>A0ABS4DWN0_9HYPH</name>
<comment type="caution">
    <text evidence="3">The sequence shown here is derived from an EMBL/GenBank/DDBJ whole genome shotgun (WGS) entry which is preliminary data.</text>
</comment>
<feature type="compositionally biased region" description="Low complexity" evidence="2">
    <location>
        <begin position="191"/>
        <end position="217"/>
    </location>
</feature>
<sequence>MNYYDLSRTPPAAAPQPSTVSGNTVSKADSDAKLAAERIKWAAAAKEAQNEVAALRKQVDKLQQQSEISAREQETAQRAFNERIANAEERAAEAVQAKTAAEAKLTAAQQKQATAESIAVATPPADLMQRKVNELASQPDANLVEAESNFAPANDASGRFIPVTNSASSDSAHTDSQRTINPSVQKIMERSSSQLGSSVVSQSDSAGSAGATANSPSTKQGRPGRSAETVEAAMQKATGLDDVSTSERDGLKRQLMAGECVATSLEELFGNPVPVVPLRNLIRDLNSDC</sequence>
<organism evidence="3 4">
    <name type="scientific">Rhizobium halophytocola</name>
    <dbReference type="NCBI Taxonomy" id="735519"/>
    <lineage>
        <taxon>Bacteria</taxon>
        <taxon>Pseudomonadati</taxon>
        <taxon>Pseudomonadota</taxon>
        <taxon>Alphaproteobacteria</taxon>
        <taxon>Hyphomicrobiales</taxon>
        <taxon>Rhizobiaceae</taxon>
        <taxon>Rhizobium/Agrobacterium group</taxon>
        <taxon>Rhizobium</taxon>
    </lineage>
</organism>